<evidence type="ECO:0000313" key="1">
    <source>
        <dbReference type="EMBL" id="MDQ0688660.1"/>
    </source>
</evidence>
<keyword evidence="2" id="KW-1185">Reference proteome</keyword>
<dbReference type="RefSeq" id="WP_307049355.1">
    <property type="nucleotide sequence ID" value="NZ_JAUSYA010000001.1"/>
</dbReference>
<evidence type="ECO:0000313" key="2">
    <source>
        <dbReference type="Proteomes" id="UP001243364"/>
    </source>
</evidence>
<comment type="caution">
    <text evidence="1">The sequence shown here is derived from an EMBL/GenBank/DDBJ whole genome shotgun (WGS) entry which is preliminary data.</text>
</comment>
<sequence length="53" mass="6118">MVRPPEHAIFTGMFEVRPGHLIRVRRKGPTKHRYGALEAKEHIDSPDRTILTV</sequence>
<accession>A0ABU0QDC5</accession>
<protein>
    <submittedName>
        <fullName evidence="1">Asparagine synthetase B (Glutamine-hydrolyzing)</fullName>
    </submittedName>
</protein>
<gene>
    <name evidence="1" type="ORF">QFZ56_007623</name>
</gene>
<dbReference type="EMBL" id="JAUSYA010000001">
    <property type="protein sequence ID" value="MDQ0688660.1"/>
    <property type="molecule type" value="Genomic_DNA"/>
</dbReference>
<organism evidence="1 2">
    <name type="scientific">Streptomyces achromogenes</name>
    <dbReference type="NCBI Taxonomy" id="67255"/>
    <lineage>
        <taxon>Bacteria</taxon>
        <taxon>Bacillati</taxon>
        <taxon>Actinomycetota</taxon>
        <taxon>Actinomycetes</taxon>
        <taxon>Kitasatosporales</taxon>
        <taxon>Streptomycetaceae</taxon>
        <taxon>Streptomyces</taxon>
    </lineage>
</organism>
<name>A0ABU0QDC5_STRAH</name>
<reference evidence="1 2" key="1">
    <citation type="submission" date="2023-07" db="EMBL/GenBank/DDBJ databases">
        <title>Comparative genomics of wheat-associated soil bacteria to identify genetic determinants of phenazine resistance.</title>
        <authorList>
            <person name="Mouncey N."/>
        </authorList>
    </citation>
    <scope>NUCLEOTIDE SEQUENCE [LARGE SCALE GENOMIC DNA]</scope>
    <source>
        <strain evidence="1 2">W4I19-2</strain>
    </source>
</reference>
<proteinExistence type="predicted"/>
<dbReference type="Proteomes" id="UP001243364">
    <property type="component" value="Unassembled WGS sequence"/>
</dbReference>